<dbReference type="GO" id="GO:0005524">
    <property type="term" value="F:ATP binding"/>
    <property type="evidence" value="ECO:0007669"/>
    <property type="project" value="InterPro"/>
</dbReference>
<reference evidence="4 5" key="1">
    <citation type="submission" date="2014-04" db="EMBL/GenBank/DDBJ databases">
        <title>Genome evolution of avian class.</title>
        <authorList>
            <person name="Zhang G."/>
            <person name="Li C."/>
        </authorList>
    </citation>
    <scope>NUCLEOTIDE SEQUENCE [LARGE SCALE GENOMIC DNA]</scope>
    <source>
        <strain evidence="4">BGI_Z169</strain>
    </source>
</reference>
<protein>
    <recommendedName>
        <fullName evidence="6">10 kDa heat shock protein, mitochondrial</fullName>
    </recommendedName>
</protein>
<keyword evidence="5" id="KW-1185">Reference proteome</keyword>
<feature type="non-terminal residue" evidence="4">
    <location>
        <position position="80"/>
    </location>
</feature>
<accession>A0A091IY86</accession>
<dbReference type="SUPFAM" id="SSF50129">
    <property type="entry name" value="GroES-like"/>
    <property type="match status" value="1"/>
</dbReference>
<dbReference type="Gene3D" id="2.30.33.40">
    <property type="entry name" value="GroES chaperonin"/>
    <property type="match status" value="1"/>
</dbReference>
<comment type="similarity">
    <text evidence="1 3">Belongs to the GroES chaperonin family.</text>
</comment>
<dbReference type="GO" id="GO:0046872">
    <property type="term" value="F:metal ion binding"/>
    <property type="evidence" value="ECO:0007669"/>
    <property type="project" value="TreeGrafter"/>
</dbReference>
<dbReference type="PRINTS" id="PR00297">
    <property type="entry name" value="CHAPERONIN10"/>
</dbReference>
<dbReference type="CDD" id="cd00320">
    <property type="entry name" value="cpn10"/>
    <property type="match status" value="1"/>
</dbReference>
<dbReference type="InterPro" id="IPR011032">
    <property type="entry name" value="GroES-like_sf"/>
</dbReference>
<dbReference type="PANTHER" id="PTHR10772:SF0">
    <property type="entry name" value="10 KDA HEAT SHOCK PROTEIN, MITOCHONDRIAL"/>
    <property type="match status" value="1"/>
</dbReference>
<dbReference type="STRING" id="188379.A0A091IY86"/>
<sequence>QLTVERCVAETVTKEGIRIPEKAQGKVLQATVVAVGSGARGKNGEIQPVSVKVGEKFLLPEYGGTKIVLEDGDILGKYMD</sequence>
<dbReference type="GO" id="GO:0051082">
    <property type="term" value="F:unfolded protein binding"/>
    <property type="evidence" value="ECO:0007669"/>
    <property type="project" value="TreeGrafter"/>
</dbReference>
<dbReference type="AlphaFoldDB" id="A0A091IY86"/>
<evidence type="ECO:0000313" key="5">
    <source>
        <dbReference type="Proteomes" id="UP000053119"/>
    </source>
</evidence>
<feature type="non-terminal residue" evidence="4">
    <location>
        <position position="1"/>
    </location>
</feature>
<dbReference type="Proteomes" id="UP000053119">
    <property type="component" value="Unassembled WGS sequence"/>
</dbReference>
<evidence type="ECO:0000256" key="2">
    <source>
        <dbReference type="ARBA" id="ARBA00023186"/>
    </source>
</evidence>
<proteinExistence type="inferred from homology"/>
<evidence type="ECO:0000313" key="4">
    <source>
        <dbReference type="EMBL" id="KFP13699.1"/>
    </source>
</evidence>
<dbReference type="PANTHER" id="PTHR10772">
    <property type="entry name" value="10 KDA HEAT SHOCK PROTEIN"/>
    <property type="match status" value="1"/>
</dbReference>
<name>A0A091IY86_EGRGA</name>
<keyword evidence="2 3" id="KW-0143">Chaperone</keyword>
<dbReference type="EMBL" id="KK501270">
    <property type="protein sequence ID" value="KFP13699.1"/>
    <property type="molecule type" value="Genomic_DNA"/>
</dbReference>
<dbReference type="GO" id="GO:0005759">
    <property type="term" value="C:mitochondrial matrix"/>
    <property type="evidence" value="ECO:0007669"/>
    <property type="project" value="TreeGrafter"/>
</dbReference>
<organism evidence="4 5">
    <name type="scientific">Egretta garzetta</name>
    <name type="common">Little egret</name>
    <dbReference type="NCBI Taxonomy" id="188379"/>
    <lineage>
        <taxon>Eukaryota</taxon>
        <taxon>Metazoa</taxon>
        <taxon>Chordata</taxon>
        <taxon>Craniata</taxon>
        <taxon>Vertebrata</taxon>
        <taxon>Euteleostomi</taxon>
        <taxon>Archelosauria</taxon>
        <taxon>Archosauria</taxon>
        <taxon>Dinosauria</taxon>
        <taxon>Saurischia</taxon>
        <taxon>Theropoda</taxon>
        <taxon>Coelurosauria</taxon>
        <taxon>Aves</taxon>
        <taxon>Neognathae</taxon>
        <taxon>Neoaves</taxon>
        <taxon>Aequornithes</taxon>
        <taxon>Pelecaniformes</taxon>
        <taxon>Ardeidae</taxon>
        <taxon>Egretta</taxon>
    </lineage>
</organism>
<evidence type="ECO:0008006" key="6">
    <source>
        <dbReference type="Google" id="ProtNLM"/>
    </source>
</evidence>
<dbReference type="GO" id="GO:0051087">
    <property type="term" value="F:protein-folding chaperone binding"/>
    <property type="evidence" value="ECO:0007669"/>
    <property type="project" value="TreeGrafter"/>
</dbReference>
<gene>
    <name evidence="4" type="ORF">Z169_15201</name>
</gene>
<dbReference type="InterPro" id="IPR020818">
    <property type="entry name" value="Chaperonin_GroES"/>
</dbReference>
<evidence type="ECO:0000256" key="3">
    <source>
        <dbReference type="RuleBase" id="RU003479"/>
    </source>
</evidence>
<dbReference type="GO" id="GO:0044183">
    <property type="term" value="F:protein folding chaperone"/>
    <property type="evidence" value="ECO:0007669"/>
    <property type="project" value="InterPro"/>
</dbReference>
<dbReference type="Pfam" id="PF00166">
    <property type="entry name" value="Cpn10"/>
    <property type="match status" value="1"/>
</dbReference>
<evidence type="ECO:0000256" key="1">
    <source>
        <dbReference type="ARBA" id="ARBA00006975"/>
    </source>
</evidence>
<dbReference type="InterPro" id="IPR037124">
    <property type="entry name" value="Chaperonin_GroES_sf"/>
</dbReference>
<dbReference type="SMART" id="SM00883">
    <property type="entry name" value="Cpn10"/>
    <property type="match status" value="1"/>
</dbReference>